<keyword evidence="3" id="KW-1185">Reference proteome</keyword>
<reference evidence="2 3" key="1">
    <citation type="submission" date="2023-07" db="EMBL/GenBank/DDBJ databases">
        <title>Sorghum-associated microbial communities from plants grown in Nebraska, USA.</title>
        <authorList>
            <person name="Schachtman D."/>
        </authorList>
    </citation>
    <scope>NUCLEOTIDE SEQUENCE [LARGE SCALE GENOMIC DNA]</scope>
    <source>
        <strain evidence="2 3">CC222</strain>
    </source>
</reference>
<evidence type="ECO:0000313" key="3">
    <source>
        <dbReference type="Proteomes" id="UP001226577"/>
    </source>
</evidence>
<comment type="caution">
    <text evidence="2">The sequence shown here is derived from an EMBL/GenBank/DDBJ whole genome shotgun (WGS) entry which is preliminary data.</text>
</comment>
<accession>A0ABT9S031</accession>
<name>A0ABT9S031_9MICC</name>
<sequence length="224" mass="23872">MGLFRPRFRRLHRRRREATKPCCLGDARLAVSGSLASGCTPRESIASSHYADRSVGCGPPERQGGNNARPAQTCCQSACRFPVPPGTFLALLLAGCSQGGGPPAPVWDRVLSGGPCAPGQFWGRKLLDGARETGRADRKRVPRSVLMLSAALALLLGGCAQGGTPSSPTRVFLIRAGPISIKHINRVSLNRVSPKRVGQPGLRPDQAGHRCEDRSFPCSTGARW</sequence>
<dbReference type="Proteomes" id="UP001226577">
    <property type="component" value="Unassembled WGS sequence"/>
</dbReference>
<dbReference type="EMBL" id="JAUSRE010000033">
    <property type="protein sequence ID" value="MDP9890652.1"/>
    <property type="molecule type" value="Genomic_DNA"/>
</dbReference>
<evidence type="ECO:0000256" key="1">
    <source>
        <dbReference type="SAM" id="MobiDB-lite"/>
    </source>
</evidence>
<feature type="region of interest" description="Disordered" evidence="1">
    <location>
        <begin position="195"/>
        <end position="224"/>
    </location>
</feature>
<organism evidence="2 3">
    <name type="scientific">Pseudarthrobacter enclensis</name>
    <dbReference type="NCBI Taxonomy" id="993070"/>
    <lineage>
        <taxon>Bacteria</taxon>
        <taxon>Bacillati</taxon>
        <taxon>Actinomycetota</taxon>
        <taxon>Actinomycetes</taxon>
        <taxon>Micrococcales</taxon>
        <taxon>Micrococcaceae</taxon>
        <taxon>Pseudarthrobacter</taxon>
    </lineage>
</organism>
<feature type="compositionally biased region" description="Basic and acidic residues" evidence="1">
    <location>
        <begin position="206"/>
        <end position="215"/>
    </location>
</feature>
<evidence type="ECO:0000313" key="2">
    <source>
        <dbReference type="EMBL" id="MDP9890652.1"/>
    </source>
</evidence>
<proteinExistence type="predicted"/>
<gene>
    <name evidence="2" type="ORF">J2X98_004266</name>
</gene>
<protein>
    <submittedName>
        <fullName evidence="2">Uncharacterized protein</fullName>
    </submittedName>
</protein>